<dbReference type="GO" id="GO:0046872">
    <property type="term" value="F:metal ion binding"/>
    <property type="evidence" value="ECO:0007669"/>
    <property type="project" value="UniProtKB-KW"/>
</dbReference>
<organism evidence="6 7">
    <name type="scientific">Pseudonocardia halophobica</name>
    <dbReference type="NCBI Taxonomy" id="29401"/>
    <lineage>
        <taxon>Bacteria</taxon>
        <taxon>Bacillati</taxon>
        <taxon>Actinomycetota</taxon>
        <taxon>Actinomycetes</taxon>
        <taxon>Pseudonocardiales</taxon>
        <taxon>Pseudonocardiaceae</taxon>
        <taxon>Pseudonocardia</taxon>
    </lineage>
</organism>
<evidence type="ECO:0000313" key="7">
    <source>
        <dbReference type="Proteomes" id="UP001143463"/>
    </source>
</evidence>
<dbReference type="GO" id="GO:0016787">
    <property type="term" value="F:hydrolase activity"/>
    <property type="evidence" value="ECO:0007669"/>
    <property type="project" value="UniProtKB-KW"/>
</dbReference>
<evidence type="ECO:0000256" key="4">
    <source>
        <dbReference type="ARBA" id="ARBA00022833"/>
    </source>
</evidence>
<accession>A0A9W6L1Q9</accession>
<gene>
    <name evidence="6" type="ORF">GCM10017577_17350</name>
</gene>
<dbReference type="InterPro" id="IPR036866">
    <property type="entry name" value="RibonucZ/Hydroxyglut_hydro"/>
</dbReference>
<dbReference type="PANTHER" id="PTHR42978">
    <property type="entry name" value="QUORUM-QUENCHING LACTONASE YTNP-RELATED-RELATED"/>
    <property type="match status" value="1"/>
</dbReference>
<keyword evidence="4" id="KW-0862">Zinc</keyword>
<dbReference type="AlphaFoldDB" id="A0A9W6L1Q9"/>
<proteinExistence type="inferred from homology"/>
<evidence type="ECO:0000256" key="2">
    <source>
        <dbReference type="ARBA" id="ARBA00022723"/>
    </source>
</evidence>
<evidence type="ECO:0000256" key="1">
    <source>
        <dbReference type="ARBA" id="ARBA00007749"/>
    </source>
</evidence>
<feature type="domain" description="Metallo-beta-lactamase" evidence="5">
    <location>
        <begin position="58"/>
        <end position="277"/>
    </location>
</feature>
<keyword evidence="7" id="KW-1185">Reference proteome</keyword>
<dbReference type="Gene3D" id="3.60.15.10">
    <property type="entry name" value="Ribonuclease Z/Hydroxyacylglutathione hydrolase-like"/>
    <property type="match status" value="1"/>
</dbReference>
<dbReference type="RefSeq" id="WP_037041659.1">
    <property type="nucleotide sequence ID" value="NZ_BAAAUZ010000002.1"/>
</dbReference>
<evidence type="ECO:0000313" key="6">
    <source>
        <dbReference type="EMBL" id="GLL10595.1"/>
    </source>
</evidence>
<dbReference type="InterPro" id="IPR051013">
    <property type="entry name" value="MBL_superfamily_lactonases"/>
</dbReference>
<dbReference type="Pfam" id="PF00753">
    <property type="entry name" value="Lactamase_B"/>
    <property type="match status" value="1"/>
</dbReference>
<dbReference type="CDD" id="cd16277">
    <property type="entry name" value="metallo-hydrolase-like_MBL-fold"/>
    <property type="match status" value="1"/>
</dbReference>
<dbReference type="EMBL" id="BSFQ01000005">
    <property type="protein sequence ID" value="GLL10595.1"/>
    <property type="molecule type" value="Genomic_DNA"/>
</dbReference>
<dbReference type="InterPro" id="IPR001279">
    <property type="entry name" value="Metallo-B-lactamas"/>
</dbReference>
<protein>
    <submittedName>
        <fullName evidence="6">MBL fold metallo-hydrolase</fullName>
    </submittedName>
</protein>
<dbReference type="PANTHER" id="PTHR42978:SF6">
    <property type="entry name" value="QUORUM-QUENCHING LACTONASE YTNP-RELATED"/>
    <property type="match status" value="1"/>
</dbReference>
<dbReference type="Proteomes" id="UP001143463">
    <property type="component" value="Unassembled WGS sequence"/>
</dbReference>
<sequence length="307" mass="33353">MRVQTWSVGEFTITKVVELSVEVGLLDGLIAEATPEVVKSVGWLCPDFAIEDGRTLWDVNSFVVDTGDAVVMVDAGCGNGKSFPMQPVWDTLDTPFLEGLAGAGYRPEDVDVVLLTHLHLDHVGWCATRDAAGRWVPTFPNAEVWVVREEYEAFRDPAEVEWVDSAALQAQRELMYQQSIRPVEEAGLLRIVPADAPVAPGIRLYATPGHTEGHHSVLVESDGASAFVTGDFIHHPIQIAFPDWSSRVDVDPAESATRRRALFEWCAGTDLVLLGTHFSGPGGGRVVQDGEGYRLVPVGASHLDADS</sequence>
<reference evidence="6" key="2">
    <citation type="submission" date="2023-01" db="EMBL/GenBank/DDBJ databases">
        <authorList>
            <person name="Sun Q."/>
            <person name="Evtushenko L."/>
        </authorList>
    </citation>
    <scope>NUCLEOTIDE SEQUENCE</scope>
    <source>
        <strain evidence="6">VKM Ac-1069</strain>
    </source>
</reference>
<dbReference type="SUPFAM" id="SSF56281">
    <property type="entry name" value="Metallo-hydrolase/oxidoreductase"/>
    <property type="match status" value="1"/>
</dbReference>
<reference evidence="6" key="1">
    <citation type="journal article" date="2014" name="Int. J. Syst. Evol. Microbiol.">
        <title>Complete genome sequence of Corynebacterium casei LMG S-19264T (=DSM 44701T), isolated from a smear-ripened cheese.</title>
        <authorList>
            <consortium name="US DOE Joint Genome Institute (JGI-PGF)"/>
            <person name="Walter F."/>
            <person name="Albersmeier A."/>
            <person name="Kalinowski J."/>
            <person name="Ruckert C."/>
        </authorList>
    </citation>
    <scope>NUCLEOTIDE SEQUENCE</scope>
    <source>
        <strain evidence="6">VKM Ac-1069</strain>
    </source>
</reference>
<evidence type="ECO:0000259" key="5">
    <source>
        <dbReference type="SMART" id="SM00849"/>
    </source>
</evidence>
<name>A0A9W6L1Q9_9PSEU</name>
<keyword evidence="3" id="KW-0378">Hydrolase</keyword>
<keyword evidence="2" id="KW-0479">Metal-binding</keyword>
<comment type="similarity">
    <text evidence="1">Belongs to the metallo-beta-lactamase superfamily.</text>
</comment>
<evidence type="ECO:0000256" key="3">
    <source>
        <dbReference type="ARBA" id="ARBA00022801"/>
    </source>
</evidence>
<dbReference type="SMART" id="SM00849">
    <property type="entry name" value="Lactamase_B"/>
    <property type="match status" value="1"/>
</dbReference>
<comment type="caution">
    <text evidence="6">The sequence shown here is derived from an EMBL/GenBank/DDBJ whole genome shotgun (WGS) entry which is preliminary data.</text>
</comment>